<dbReference type="AlphaFoldDB" id="A0A319D9L4"/>
<dbReference type="Proteomes" id="UP000247810">
    <property type="component" value="Unassembled WGS sequence"/>
</dbReference>
<proteinExistence type="predicted"/>
<protein>
    <submittedName>
        <fullName evidence="1">Uncharacterized protein</fullName>
    </submittedName>
</protein>
<sequence>MSGTETFQSVLLGGSWRWDPNEASQIKFHENGTGTLTCRQELNIWIAAEFDWKLQSPECLEQTVNLDTKSQKPQVLSEFDIELTLTQRRISGCETKNYRINEALLTESAFEPKTYRVRLEKGKFLTQFDSMYAVSTRDSMRFALRLVFDKSPYPLREQWKEPDGAPDALRFWDWTEFCAREVPAESGVLSKILGLFQ</sequence>
<organism evidence="1 2">
    <name type="scientific">Aspergillus ellipticus CBS 707.79</name>
    <dbReference type="NCBI Taxonomy" id="1448320"/>
    <lineage>
        <taxon>Eukaryota</taxon>
        <taxon>Fungi</taxon>
        <taxon>Dikarya</taxon>
        <taxon>Ascomycota</taxon>
        <taxon>Pezizomycotina</taxon>
        <taxon>Eurotiomycetes</taxon>
        <taxon>Eurotiomycetidae</taxon>
        <taxon>Eurotiales</taxon>
        <taxon>Aspergillaceae</taxon>
        <taxon>Aspergillus</taxon>
        <taxon>Aspergillus subgen. Circumdati</taxon>
    </lineage>
</organism>
<dbReference type="VEuPathDB" id="FungiDB:BO71DRAFT_399208"/>
<evidence type="ECO:0000313" key="2">
    <source>
        <dbReference type="Proteomes" id="UP000247810"/>
    </source>
</evidence>
<keyword evidence="2" id="KW-1185">Reference proteome</keyword>
<dbReference type="OrthoDB" id="2935237at2759"/>
<evidence type="ECO:0000313" key="1">
    <source>
        <dbReference type="EMBL" id="PYH94040.1"/>
    </source>
</evidence>
<accession>A0A319D9L4</accession>
<gene>
    <name evidence="1" type="ORF">BO71DRAFT_399208</name>
</gene>
<name>A0A319D9L4_9EURO</name>
<reference evidence="1 2" key="1">
    <citation type="submission" date="2018-02" db="EMBL/GenBank/DDBJ databases">
        <title>The genomes of Aspergillus section Nigri reveals drivers in fungal speciation.</title>
        <authorList>
            <consortium name="DOE Joint Genome Institute"/>
            <person name="Vesth T.C."/>
            <person name="Nybo J."/>
            <person name="Theobald S."/>
            <person name="Brandl J."/>
            <person name="Frisvad J.C."/>
            <person name="Nielsen K.F."/>
            <person name="Lyhne E.K."/>
            <person name="Kogle M.E."/>
            <person name="Kuo A."/>
            <person name="Riley R."/>
            <person name="Clum A."/>
            <person name="Nolan M."/>
            <person name="Lipzen A."/>
            <person name="Salamov A."/>
            <person name="Henrissat B."/>
            <person name="Wiebenga A."/>
            <person name="De vries R.P."/>
            <person name="Grigoriev I.V."/>
            <person name="Mortensen U.H."/>
            <person name="Andersen M.R."/>
            <person name="Baker S.E."/>
        </authorList>
    </citation>
    <scope>NUCLEOTIDE SEQUENCE [LARGE SCALE GENOMIC DNA]</scope>
    <source>
        <strain evidence="1 2">CBS 707.79</strain>
    </source>
</reference>
<dbReference type="EMBL" id="KZ825880">
    <property type="protein sequence ID" value="PYH94040.1"/>
    <property type="molecule type" value="Genomic_DNA"/>
</dbReference>